<comment type="caution">
    <text evidence="2">The sequence shown here is derived from an EMBL/GenBank/DDBJ whole genome shotgun (WGS) entry which is preliminary data.</text>
</comment>
<dbReference type="InterPro" id="IPR037523">
    <property type="entry name" value="VOC_core"/>
</dbReference>
<dbReference type="PANTHER" id="PTHR35908:SF1">
    <property type="entry name" value="CONSERVED PROTEIN"/>
    <property type="match status" value="1"/>
</dbReference>
<organism evidence="2 3">
    <name type="scientific">Nocardioides gansuensis</name>
    <dbReference type="NCBI Taxonomy" id="2138300"/>
    <lineage>
        <taxon>Bacteria</taxon>
        <taxon>Bacillati</taxon>
        <taxon>Actinomycetota</taxon>
        <taxon>Actinomycetes</taxon>
        <taxon>Propionibacteriales</taxon>
        <taxon>Nocardioidaceae</taxon>
        <taxon>Nocardioides</taxon>
    </lineage>
</organism>
<dbReference type="RefSeq" id="WP_116571906.1">
    <property type="nucleotide sequence ID" value="NZ_QDGZ01000003.1"/>
</dbReference>
<dbReference type="PROSITE" id="PS51819">
    <property type="entry name" value="VOC"/>
    <property type="match status" value="1"/>
</dbReference>
<keyword evidence="3" id="KW-1185">Reference proteome</keyword>
<dbReference type="CDD" id="cd06587">
    <property type="entry name" value="VOC"/>
    <property type="match status" value="1"/>
</dbReference>
<dbReference type="InterPro" id="IPR029068">
    <property type="entry name" value="Glyas_Bleomycin-R_OHBP_Dase"/>
</dbReference>
<accession>A0A2T8FCJ0</accession>
<proteinExistence type="predicted"/>
<dbReference type="EMBL" id="QDGZ01000003">
    <property type="protein sequence ID" value="PVG83427.1"/>
    <property type="molecule type" value="Genomic_DNA"/>
</dbReference>
<dbReference type="SUPFAM" id="SSF54593">
    <property type="entry name" value="Glyoxalase/Bleomycin resistance protein/Dihydroxybiphenyl dioxygenase"/>
    <property type="match status" value="1"/>
</dbReference>
<dbReference type="Pfam" id="PF18029">
    <property type="entry name" value="Glyoxalase_6"/>
    <property type="match status" value="1"/>
</dbReference>
<dbReference type="Proteomes" id="UP000246018">
    <property type="component" value="Unassembled WGS sequence"/>
</dbReference>
<dbReference type="OrthoDB" id="3823476at2"/>
<dbReference type="PANTHER" id="PTHR35908">
    <property type="entry name" value="HYPOTHETICAL FUSION PROTEIN"/>
    <property type="match status" value="1"/>
</dbReference>
<dbReference type="Gene3D" id="3.10.180.10">
    <property type="entry name" value="2,3-Dihydroxybiphenyl 1,2-Dioxygenase, domain 1"/>
    <property type="match status" value="1"/>
</dbReference>
<dbReference type="InterPro" id="IPR041581">
    <property type="entry name" value="Glyoxalase_6"/>
</dbReference>
<evidence type="ECO:0000259" key="1">
    <source>
        <dbReference type="PROSITE" id="PS51819"/>
    </source>
</evidence>
<sequence length="126" mass="13880">MSSRIAVIAIDAVQPRVVADFWCSVLGWQVLEEDEGVISIAPPDGSWPMIDVVPVPESKTVKNRLHLDLRADGTTTAEELERLLELGARRVDVGQQADATWVVLSDPEGNEFCLLSRTVQEVDPDQ</sequence>
<feature type="domain" description="VOC" evidence="1">
    <location>
        <begin position="4"/>
        <end position="117"/>
    </location>
</feature>
<dbReference type="AlphaFoldDB" id="A0A2T8FCJ0"/>
<evidence type="ECO:0000313" key="3">
    <source>
        <dbReference type="Proteomes" id="UP000246018"/>
    </source>
</evidence>
<reference evidence="2 3" key="1">
    <citation type="submission" date="2018-04" db="EMBL/GenBank/DDBJ databases">
        <title>Genome of Nocardioides gansuensis WSJ-1.</title>
        <authorList>
            <person name="Wu S."/>
            <person name="Wang G."/>
        </authorList>
    </citation>
    <scope>NUCLEOTIDE SEQUENCE [LARGE SCALE GENOMIC DNA]</scope>
    <source>
        <strain evidence="2 3">WSJ-1</strain>
    </source>
</reference>
<gene>
    <name evidence="2" type="ORF">DDE18_09075</name>
</gene>
<evidence type="ECO:0000313" key="2">
    <source>
        <dbReference type="EMBL" id="PVG83427.1"/>
    </source>
</evidence>
<protein>
    <submittedName>
        <fullName evidence="2">Glyoxalase</fullName>
    </submittedName>
</protein>
<name>A0A2T8FCJ0_9ACTN</name>